<dbReference type="AlphaFoldDB" id="A0AAV4DRN8"/>
<dbReference type="PANTHER" id="PTHR45630">
    <property type="entry name" value="CATION-TRANSPORTING ATPASE-RELATED"/>
    <property type="match status" value="1"/>
</dbReference>
<gene>
    <name evidence="7" type="ORF">PoB_007331500</name>
</gene>
<dbReference type="GO" id="GO:0005524">
    <property type="term" value="F:ATP binding"/>
    <property type="evidence" value="ECO:0007669"/>
    <property type="project" value="UniProtKB-KW"/>
</dbReference>
<sequence length="153" mass="16952">DEWHWQSIDDQIILKAKPDNVKKQLLALYDLCLTGEALSYLQAQDRKCFDLFLANAKVFARVAPKQKELIITALKAQGYVTLMCGDGTNDVGALKHADVGVALLANAPEKVPERKRKDENGIQGNENVDKLAKAALNRASCLGELNCWFDLKP</sequence>
<dbReference type="GO" id="GO:0046872">
    <property type="term" value="F:metal ion binding"/>
    <property type="evidence" value="ECO:0007669"/>
    <property type="project" value="UniProtKB-KW"/>
</dbReference>
<evidence type="ECO:0000256" key="6">
    <source>
        <dbReference type="ARBA" id="ARBA00022967"/>
    </source>
</evidence>
<evidence type="ECO:0000256" key="5">
    <source>
        <dbReference type="ARBA" id="ARBA00022842"/>
    </source>
</evidence>
<evidence type="ECO:0000256" key="2">
    <source>
        <dbReference type="ARBA" id="ARBA00022723"/>
    </source>
</evidence>
<dbReference type="InterPro" id="IPR023214">
    <property type="entry name" value="HAD_sf"/>
</dbReference>
<dbReference type="GO" id="GO:0019829">
    <property type="term" value="F:ATPase-coupled monoatomic cation transmembrane transporter activity"/>
    <property type="evidence" value="ECO:0007669"/>
    <property type="project" value="TreeGrafter"/>
</dbReference>
<proteinExistence type="predicted"/>
<dbReference type="GO" id="GO:0006874">
    <property type="term" value="P:intracellular calcium ion homeostasis"/>
    <property type="evidence" value="ECO:0007669"/>
    <property type="project" value="TreeGrafter"/>
</dbReference>
<reference evidence="7 8" key="1">
    <citation type="journal article" date="2021" name="Elife">
        <title>Chloroplast acquisition without the gene transfer in kleptoplastic sea slugs, Plakobranchus ocellatus.</title>
        <authorList>
            <person name="Maeda T."/>
            <person name="Takahashi S."/>
            <person name="Yoshida T."/>
            <person name="Shimamura S."/>
            <person name="Takaki Y."/>
            <person name="Nagai Y."/>
            <person name="Toyoda A."/>
            <person name="Suzuki Y."/>
            <person name="Arimoto A."/>
            <person name="Ishii H."/>
            <person name="Satoh N."/>
            <person name="Nishiyama T."/>
            <person name="Hasebe M."/>
            <person name="Maruyama T."/>
            <person name="Minagawa J."/>
            <person name="Obokata J."/>
            <person name="Shigenobu S."/>
        </authorList>
    </citation>
    <scope>NUCLEOTIDE SEQUENCE [LARGE SCALE GENOMIC DNA]</scope>
</reference>
<dbReference type="EMBL" id="BLXT01008222">
    <property type="protein sequence ID" value="GFO46810.1"/>
    <property type="molecule type" value="Genomic_DNA"/>
</dbReference>
<dbReference type="GO" id="GO:0015662">
    <property type="term" value="F:P-type ion transporter activity"/>
    <property type="evidence" value="ECO:0007669"/>
    <property type="project" value="TreeGrafter"/>
</dbReference>
<comment type="caution">
    <text evidence="7">The sequence shown here is derived from an EMBL/GenBank/DDBJ whole genome shotgun (WGS) entry which is preliminary data.</text>
</comment>
<dbReference type="InterPro" id="IPR036412">
    <property type="entry name" value="HAD-like_sf"/>
</dbReference>
<keyword evidence="5" id="KW-0460">Magnesium</keyword>
<comment type="subcellular location">
    <subcellularLocation>
        <location evidence="1">Membrane</location>
        <topology evidence="1">Multi-pass membrane protein</topology>
    </subcellularLocation>
</comment>
<dbReference type="PANTHER" id="PTHR45630:SF7">
    <property type="entry name" value="ENDOPLASMIC RETICULUM TRANSMEMBRANE HELIX TRANSLOCASE"/>
    <property type="match status" value="1"/>
</dbReference>
<keyword evidence="2" id="KW-0479">Metal-binding</keyword>
<evidence type="ECO:0000313" key="7">
    <source>
        <dbReference type="EMBL" id="GFO46810.1"/>
    </source>
</evidence>
<feature type="non-terminal residue" evidence="7">
    <location>
        <position position="1"/>
    </location>
</feature>
<keyword evidence="6" id="KW-1278">Translocase</keyword>
<organism evidence="7 8">
    <name type="scientific">Plakobranchus ocellatus</name>
    <dbReference type="NCBI Taxonomy" id="259542"/>
    <lineage>
        <taxon>Eukaryota</taxon>
        <taxon>Metazoa</taxon>
        <taxon>Spiralia</taxon>
        <taxon>Lophotrochozoa</taxon>
        <taxon>Mollusca</taxon>
        <taxon>Gastropoda</taxon>
        <taxon>Heterobranchia</taxon>
        <taxon>Euthyneura</taxon>
        <taxon>Panpulmonata</taxon>
        <taxon>Sacoglossa</taxon>
        <taxon>Placobranchoidea</taxon>
        <taxon>Plakobranchidae</taxon>
        <taxon>Plakobranchus</taxon>
    </lineage>
</organism>
<evidence type="ECO:0000256" key="4">
    <source>
        <dbReference type="ARBA" id="ARBA00022840"/>
    </source>
</evidence>
<evidence type="ECO:0000256" key="3">
    <source>
        <dbReference type="ARBA" id="ARBA00022741"/>
    </source>
</evidence>
<dbReference type="Proteomes" id="UP000735302">
    <property type="component" value="Unassembled WGS sequence"/>
</dbReference>
<dbReference type="InterPro" id="IPR001757">
    <property type="entry name" value="P_typ_ATPase"/>
</dbReference>
<evidence type="ECO:0000313" key="8">
    <source>
        <dbReference type="Proteomes" id="UP000735302"/>
    </source>
</evidence>
<dbReference type="GO" id="GO:0005789">
    <property type="term" value="C:endoplasmic reticulum membrane"/>
    <property type="evidence" value="ECO:0007669"/>
    <property type="project" value="TreeGrafter"/>
</dbReference>
<dbReference type="GO" id="GO:0016887">
    <property type="term" value="F:ATP hydrolysis activity"/>
    <property type="evidence" value="ECO:0007669"/>
    <property type="project" value="InterPro"/>
</dbReference>
<name>A0AAV4DRN8_9GAST</name>
<dbReference type="InterPro" id="IPR006544">
    <property type="entry name" value="P-type_TPase_V"/>
</dbReference>
<dbReference type="SUPFAM" id="SSF56784">
    <property type="entry name" value="HAD-like"/>
    <property type="match status" value="1"/>
</dbReference>
<protein>
    <submittedName>
        <fullName evidence="7">Cation-transporting ATPase</fullName>
    </submittedName>
</protein>
<keyword evidence="3" id="KW-0547">Nucleotide-binding</keyword>
<keyword evidence="8" id="KW-1185">Reference proteome</keyword>
<dbReference type="Gene3D" id="3.40.50.1000">
    <property type="entry name" value="HAD superfamily/HAD-like"/>
    <property type="match status" value="1"/>
</dbReference>
<keyword evidence="4" id="KW-0067">ATP-binding</keyword>
<dbReference type="NCBIfam" id="TIGR01494">
    <property type="entry name" value="ATPase_P-type"/>
    <property type="match status" value="1"/>
</dbReference>
<accession>A0AAV4DRN8</accession>
<evidence type="ECO:0000256" key="1">
    <source>
        <dbReference type="ARBA" id="ARBA00004141"/>
    </source>
</evidence>